<gene>
    <name evidence="2" type="ORF">GCM10014715_87130</name>
</gene>
<dbReference type="EMBL" id="BNBC01000086">
    <property type="protein sequence ID" value="GHF18851.1"/>
    <property type="molecule type" value="Genomic_DNA"/>
</dbReference>
<evidence type="ECO:0000313" key="3">
    <source>
        <dbReference type="Proteomes" id="UP000641386"/>
    </source>
</evidence>
<reference evidence="2" key="2">
    <citation type="submission" date="2020-09" db="EMBL/GenBank/DDBJ databases">
        <authorList>
            <person name="Sun Q."/>
            <person name="Ohkuma M."/>
        </authorList>
    </citation>
    <scope>NUCLEOTIDE SEQUENCE</scope>
    <source>
        <strain evidence="2">JCM 3302</strain>
    </source>
</reference>
<dbReference type="Proteomes" id="UP000641386">
    <property type="component" value="Unassembled WGS sequence"/>
</dbReference>
<proteinExistence type="predicted"/>
<organism evidence="2 3">
    <name type="scientific">Streptomyces spiralis</name>
    <dbReference type="NCBI Taxonomy" id="66376"/>
    <lineage>
        <taxon>Bacteria</taxon>
        <taxon>Bacillati</taxon>
        <taxon>Actinomycetota</taxon>
        <taxon>Actinomycetes</taxon>
        <taxon>Kitasatosporales</taxon>
        <taxon>Streptomycetaceae</taxon>
        <taxon>Streptomyces</taxon>
    </lineage>
</organism>
<name>A0A919API1_9ACTN</name>
<dbReference type="AlphaFoldDB" id="A0A919API1"/>
<evidence type="ECO:0000313" key="2">
    <source>
        <dbReference type="EMBL" id="GHF18851.1"/>
    </source>
</evidence>
<protein>
    <submittedName>
        <fullName evidence="2">Uncharacterized protein</fullName>
    </submittedName>
</protein>
<sequence length="105" mass="10746">MSTLPPAIAVTLIGPRPYLSGTVTTSPTATLISHVPSAHGPVGEGDGVVVRGGSDADLDPDPLGRPSAGDPSEEPEEHDVRTANTQATTTVMAVDDVLLRIMIAH</sequence>
<keyword evidence="3" id="KW-1185">Reference proteome</keyword>
<evidence type="ECO:0000256" key="1">
    <source>
        <dbReference type="SAM" id="MobiDB-lite"/>
    </source>
</evidence>
<feature type="region of interest" description="Disordered" evidence="1">
    <location>
        <begin position="36"/>
        <end position="84"/>
    </location>
</feature>
<comment type="caution">
    <text evidence="2">The sequence shown here is derived from an EMBL/GenBank/DDBJ whole genome shotgun (WGS) entry which is preliminary data.</text>
</comment>
<dbReference type="RefSeq" id="WP_189908259.1">
    <property type="nucleotide sequence ID" value="NZ_BNBC01000086.1"/>
</dbReference>
<accession>A0A919API1</accession>
<reference evidence="2" key="1">
    <citation type="journal article" date="2014" name="Int. J. Syst. Evol. Microbiol.">
        <title>Complete genome sequence of Corynebacterium casei LMG S-19264T (=DSM 44701T), isolated from a smear-ripened cheese.</title>
        <authorList>
            <consortium name="US DOE Joint Genome Institute (JGI-PGF)"/>
            <person name="Walter F."/>
            <person name="Albersmeier A."/>
            <person name="Kalinowski J."/>
            <person name="Ruckert C."/>
        </authorList>
    </citation>
    <scope>NUCLEOTIDE SEQUENCE</scope>
    <source>
        <strain evidence="2">JCM 3302</strain>
    </source>
</reference>